<dbReference type="Gene3D" id="3.30.460.30">
    <property type="entry name" value="Glutamyl-tRNA reductase, N-terminal domain"/>
    <property type="match status" value="1"/>
</dbReference>
<dbReference type="InterPro" id="IPR018214">
    <property type="entry name" value="GluRdtase_CS"/>
</dbReference>
<evidence type="ECO:0000259" key="11">
    <source>
        <dbReference type="Pfam" id="PF01488"/>
    </source>
</evidence>
<protein>
    <recommendedName>
        <fullName evidence="3 8">Glutamyl-tRNA reductase</fullName>
        <shortName evidence="8">GluTR</shortName>
        <ecNumber evidence="3 8">1.2.1.70</ecNumber>
    </recommendedName>
</protein>
<reference evidence="13 14" key="1">
    <citation type="submission" date="2023-06" db="EMBL/GenBank/DDBJ databases">
        <title>Roseiconus lacunae JC819 isolated from Gulf of Mannar region, Tamil Nadu.</title>
        <authorList>
            <person name="Pk S."/>
            <person name="Ch S."/>
            <person name="Ch V.R."/>
        </authorList>
    </citation>
    <scope>NUCLEOTIDE SEQUENCE [LARGE SCALE GENOMIC DNA]</scope>
    <source>
        <strain evidence="13 14">JC819</strain>
    </source>
</reference>
<evidence type="ECO:0000313" key="13">
    <source>
        <dbReference type="EMBL" id="MDM4013841.1"/>
    </source>
</evidence>
<dbReference type="InterPro" id="IPR015895">
    <property type="entry name" value="4pyrrol_synth_GluRdtase_N"/>
</dbReference>
<comment type="catalytic activity">
    <reaction evidence="7 8 9">
        <text>(S)-4-amino-5-oxopentanoate + tRNA(Glu) + NADP(+) = L-glutamyl-tRNA(Glu) + NADPH + H(+)</text>
        <dbReference type="Rhea" id="RHEA:12344"/>
        <dbReference type="Rhea" id="RHEA-COMP:9663"/>
        <dbReference type="Rhea" id="RHEA-COMP:9680"/>
        <dbReference type="ChEBI" id="CHEBI:15378"/>
        <dbReference type="ChEBI" id="CHEBI:57501"/>
        <dbReference type="ChEBI" id="CHEBI:57783"/>
        <dbReference type="ChEBI" id="CHEBI:58349"/>
        <dbReference type="ChEBI" id="CHEBI:78442"/>
        <dbReference type="ChEBI" id="CHEBI:78520"/>
        <dbReference type="EC" id="1.2.1.70"/>
    </reaction>
</comment>
<comment type="function">
    <text evidence="8">Catalyzes the NADPH-dependent reduction of glutamyl-tRNA(Glu) to glutamate 1-semialdehyde (GSA).</text>
</comment>
<feature type="binding site" evidence="8">
    <location>
        <begin position="191"/>
        <end position="196"/>
    </location>
    <ligand>
        <name>NADP(+)</name>
        <dbReference type="ChEBI" id="CHEBI:58349"/>
    </ligand>
</feature>
<keyword evidence="6 8" id="KW-0627">Porphyrin biosynthesis</keyword>
<feature type="domain" description="Glutamyl-tRNA reductase N-terminal" evidence="12">
    <location>
        <begin position="6"/>
        <end position="157"/>
    </location>
</feature>
<dbReference type="NCBIfam" id="TIGR01035">
    <property type="entry name" value="hemA"/>
    <property type="match status" value="1"/>
</dbReference>
<comment type="domain">
    <text evidence="8">Possesses an unusual extended V-shaped dimeric structure with each monomer consisting of three distinct domains arranged along a curved 'spinal' alpha-helix. The N-terminal catalytic domain specifically recognizes the glutamate moiety of the substrate. The second domain is the NADPH-binding domain, and the third C-terminal domain is responsible for dimerization.</text>
</comment>
<dbReference type="SUPFAM" id="SSF51735">
    <property type="entry name" value="NAD(P)-binding Rossmann-fold domains"/>
    <property type="match status" value="1"/>
</dbReference>
<comment type="miscellaneous">
    <text evidence="8">During catalysis, the active site Cys acts as a nucleophile attacking the alpha-carbonyl group of tRNA-bound glutamate with the formation of a thioester intermediate between enzyme and glutamate, and the concomitant release of tRNA(Glu). The thioester intermediate is finally reduced by direct hydride transfer from NADPH, to form the product GSA.</text>
</comment>
<evidence type="ECO:0000256" key="9">
    <source>
        <dbReference type="RuleBase" id="RU000584"/>
    </source>
</evidence>
<gene>
    <name evidence="8 13" type="primary">hemA</name>
    <name evidence="13" type="ORF">QTN89_00260</name>
</gene>
<dbReference type="InterPro" id="IPR015896">
    <property type="entry name" value="4pyrrol_synth_GluRdtase_dimer"/>
</dbReference>
<dbReference type="SUPFAM" id="SSF69075">
    <property type="entry name" value="Glutamyl tRNA-reductase dimerization domain"/>
    <property type="match status" value="1"/>
</dbReference>
<organism evidence="13 14">
    <name type="scientific">Roseiconus lacunae</name>
    <dbReference type="NCBI Taxonomy" id="2605694"/>
    <lineage>
        <taxon>Bacteria</taxon>
        <taxon>Pseudomonadati</taxon>
        <taxon>Planctomycetota</taxon>
        <taxon>Planctomycetia</taxon>
        <taxon>Pirellulales</taxon>
        <taxon>Pirellulaceae</taxon>
        <taxon>Roseiconus</taxon>
    </lineage>
</organism>
<feature type="binding site" evidence="8">
    <location>
        <position position="110"/>
    </location>
    <ligand>
        <name>substrate</name>
    </ligand>
</feature>
<dbReference type="PANTHER" id="PTHR43013">
    <property type="entry name" value="GLUTAMYL-TRNA REDUCTASE"/>
    <property type="match status" value="1"/>
</dbReference>
<name>A0ABT7PC69_9BACT</name>
<evidence type="ECO:0000256" key="2">
    <source>
        <dbReference type="ARBA" id="ARBA00005916"/>
    </source>
</evidence>
<dbReference type="InterPro" id="IPR036291">
    <property type="entry name" value="NAD(P)-bd_dom_sf"/>
</dbReference>
<evidence type="ECO:0000256" key="7">
    <source>
        <dbReference type="ARBA" id="ARBA00047464"/>
    </source>
</evidence>
<dbReference type="RefSeq" id="WP_149495248.1">
    <property type="nucleotide sequence ID" value="NZ_JAJMQV010000183.1"/>
</dbReference>
<dbReference type="PIRSF" id="PIRSF000445">
    <property type="entry name" value="4pyrrol_synth_GluRdtase"/>
    <property type="match status" value="1"/>
</dbReference>
<feature type="binding site" evidence="8">
    <location>
        <begin position="115"/>
        <end position="117"/>
    </location>
    <ligand>
        <name>substrate</name>
    </ligand>
</feature>
<dbReference type="HAMAP" id="MF_00087">
    <property type="entry name" value="Glu_tRNA_reductase"/>
    <property type="match status" value="1"/>
</dbReference>
<dbReference type="CDD" id="cd05213">
    <property type="entry name" value="NAD_bind_Glutamyl_tRNA_reduct"/>
    <property type="match status" value="1"/>
</dbReference>
<feature type="domain" description="Quinate/shikimate 5-dehydrogenase/glutamyl-tRNA reductase" evidence="11">
    <location>
        <begin position="176"/>
        <end position="307"/>
    </location>
</feature>
<dbReference type="GO" id="GO:0008883">
    <property type="term" value="F:glutamyl-tRNA reductase activity"/>
    <property type="evidence" value="ECO:0007669"/>
    <property type="project" value="UniProtKB-EC"/>
</dbReference>
<evidence type="ECO:0000259" key="10">
    <source>
        <dbReference type="Pfam" id="PF00745"/>
    </source>
</evidence>
<dbReference type="Pfam" id="PF05201">
    <property type="entry name" value="GlutR_N"/>
    <property type="match status" value="1"/>
</dbReference>
<keyword evidence="5 8" id="KW-0560">Oxidoreductase</keyword>
<evidence type="ECO:0000259" key="12">
    <source>
        <dbReference type="Pfam" id="PF05201"/>
    </source>
</evidence>
<keyword evidence="4 8" id="KW-0521">NADP</keyword>
<dbReference type="PANTHER" id="PTHR43013:SF1">
    <property type="entry name" value="GLUTAMYL-TRNA REDUCTASE"/>
    <property type="match status" value="1"/>
</dbReference>
<comment type="subunit">
    <text evidence="8">Homodimer.</text>
</comment>
<evidence type="ECO:0000256" key="3">
    <source>
        <dbReference type="ARBA" id="ARBA00012970"/>
    </source>
</evidence>
<feature type="site" description="Important for activity" evidence="8">
    <location>
        <position position="100"/>
    </location>
</feature>
<dbReference type="Gene3D" id="3.40.50.720">
    <property type="entry name" value="NAD(P)-binding Rossmann-like Domain"/>
    <property type="match status" value="1"/>
</dbReference>
<dbReference type="InterPro" id="IPR000343">
    <property type="entry name" value="4pyrrol_synth_GluRdtase"/>
</dbReference>
<comment type="similarity">
    <text evidence="2 8 9">Belongs to the glutamyl-tRNA reductase family.</text>
</comment>
<dbReference type="Pfam" id="PF00745">
    <property type="entry name" value="GlutR_dimer"/>
    <property type="match status" value="1"/>
</dbReference>
<feature type="active site" description="Nucleophile" evidence="8">
    <location>
        <position position="50"/>
    </location>
</feature>
<dbReference type="Pfam" id="PF01488">
    <property type="entry name" value="Shikimate_DH"/>
    <property type="match status" value="1"/>
</dbReference>
<evidence type="ECO:0000256" key="5">
    <source>
        <dbReference type="ARBA" id="ARBA00023002"/>
    </source>
</evidence>
<feature type="binding site" evidence="8">
    <location>
        <position position="121"/>
    </location>
    <ligand>
        <name>substrate</name>
    </ligand>
</feature>
<keyword evidence="14" id="KW-1185">Reference proteome</keyword>
<dbReference type="InterPro" id="IPR036453">
    <property type="entry name" value="GluRdtase_dimer_dom_sf"/>
</dbReference>
<dbReference type="InterPro" id="IPR036343">
    <property type="entry name" value="GluRdtase_N_sf"/>
</dbReference>
<dbReference type="PROSITE" id="PS00747">
    <property type="entry name" value="GLUTR"/>
    <property type="match status" value="1"/>
</dbReference>
<feature type="domain" description="Tetrapyrrole biosynthesis glutamyl-tRNA reductase dimerisation" evidence="10">
    <location>
        <begin position="322"/>
        <end position="423"/>
    </location>
</feature>
<evidence type="ECO:0000313" key="14">
    <source>
        <dbReference type="Proteomes" id="UP001239462"/>
    </source>
</evidence>
<dbReference type="Proteomes" id="UP001239462">
    <property type="component" value="Unassembled WGS sequence"/>
</dbReference>
<proteinExistence type="inferred from homology"/>
<evidence type="ECO:0000256" key="4">
    <source>
        <dbReference type="ARBA" id="ARBA00022857"/>
    </source>
</evidence>
<evidence type="ECO:0000256" key="6">
    <source>
        <dbReference type="ARBA" id="ARBA00023244"/>
    </source>
</evidence>
<dbReference type="InterPro" id="IPR006151">
    <property type="entry name" value="Shikm_DH/Glu-tRNA_Rdtase"/>
</dbReference>
<dbReference type="EC" id="1.2.1.70" evidence="3 8"/>
<evidence type="ECO:0000256" key="1">
    <source>
        <dbReference type="ARBA" id="ARBA00005059"/>
    </source>
</evidence>
<feature type="binding site" evidence="8">
    <location>
        <begin position="49"/>
        <end position="52"/>
    </location>
    <ligand>
        <name>substrate</name>
    </ligand>
</feature>
<evidence type="ECO:0000256" key="8">
    <source>
        <dbReference type="HAMAP-Rule" id="MF_00087"/>
    </source>
</evidence>
<accession>A0ABT7PC69</accession>
<comment type="caution">
    <text evidence="13">The sequence shown here is derived from an EMBL/GenBank/DDBJ whole genome shotgun (WGS) entry which is preliminary data.</text>
</comment>
<dbReference type="SUPFAM" id="SSF69742">
    <property type="entry name" value="Glutamyl tRNA-reductase catalytic, N-terminal domain"/>
    <property type="match status" value="1"/>
</dbReference>
<sequence>MQLQMIGCSHHDSAVEFRERVAFSTEQIGTALDAFRNRFPDGELVLISTCNRTELYTTADDSGALGRDAIVSFLAEQHALRPDDVMDKMIYRSGHEAIEHLFTVAASLDSMVIGESQILSQVKQAYELACELGSAGPLTHAVFQGANHAAKRVQTETEIHRRRVSVPSVAVGEVVPEVFDSLVGKRVLICGAGEMGEETLRYLIQAGANNVVVLNRSLERAKTLAEAFNVTYAPWDTFLDQVVQADLIVGTTAAPEPILTRQQFESLRSRRKDRVLLALDLAVPRDFDAGLDDFPNLYLYQIDDLQAACQRNRHEREKEWPKAQRIITEETKRLLADLNHRATGPVIKRLREQAQQIKRDELSRLLPKLESLGGEPAINGEIEKSLDRIINKLLHPPLASLKEDAAEGHQKGLVKALRELFRLD</sequence>
<dbReference type="EMBL" id="JASZZN010000001">
    <property type="protein sequence ID" value="MDM4013841.1"/>
    <property type="molecule type" value="Genomic_DNA"/>
</dbReference>
<comment type="pathway">
    <text evidence="1 8 9">Porphyrin-containing compound metabolism; protoporphyrin-IX biosynthesis; 5-aminolevulinate from L-glutamyl-tRNA(Glu): step 1/2.</text>
</comment>